<evidence type="ECO:0000313" key="2">
    <source>
        <dbReference type="Proteomes" id="UP000287651"/>
    </source>
</evidence>
<dbReference type="EMBL" id="AMZH03005742">
    <property type="protein sequence ID" value="RRT65650.1"/>
    <property type="molecule type" value="Genomic_DNA"/>
</dbReference>
<accession>A0A426ZNY1</accession>
<dbReference type="AlphaFoldDB" id="A0A426ZNY1"/>
<sequence>MIQGAYKTWIEEVLSILWASRTTPKTSTGESSFSLTFGTKVVIPPEVDYLTFRTESYQEPSSTDRLRENLDFLKE</sequence>
<comment type="caution">
    <text evidence="1">The sequence shown here is derived from an EMBL/GenBank/DDBJ whole genome shotgun (WGS) entry which is preliminary data.</text>
</comment>
<dbReference type="PANTHER" id="PTHR48475">
    <property type="entry name" value="RIBONUCLEASE H"/>
    <property type="match status" value="1"/>
</dbReference>
<dbReference type="Gene3D" id="3.30.420.10">
    <property type="entry name" value="Ribonuclease H-like superfamily/Ribonuclease H"/>
    <property type="match status" value="1"/>
</dbReference>
<gene>
    <name evidence="1" type="ORF">B296_00024599</name>
</gene>
<evidence type="ECO:0000313" key="1">
    <source>
        <dbReference type="EMBL" id="RRT65650.1"/>
    </source>
</evidence>
<organism evidence="1 2">
    <name type="scientific">Ensete ventricosum</name>
    <name type="common">Abyssinian banana</name>
    <name type="synonym">Musa ensete</name>
    <dbReference type="NCBI Taxonomy" id="4639"/>
    <lineage>
        <taxon>Eukaryota</taxon>
        <taxon>Viridiplantae</taxon>
        <taxon>Streptophyta</taxon>
        <taxon>Embryophyta</taxon>
        <taxon>Tracheophyta</taxon>
        <taxon>Spermatophyta</taxon>
        <taxon>Magnoliopsida</taxon>
        <taxon>Liliopsida</taxon>
        <taxon>Zingiberales</taxon>
        <taxon>Musaceae</taxon>
        <taxon>Ensete</taxon>
    </lineage>
</organism>
<dbReference type="InterPro" id="IPR036397">
    <property type="entry name" value="RNaseH_sf"/>
</dbReference>
<protein>
    <submittedName>
        <fullName evidence="1">Uncharacterized protein</fullName>
    </submittedName>
</protein>
<dbReference type="GO" id="GO:0003676">
    <property type="term" value="F:nucleic acid binding"/>
    <property type="evidence" value="ECO:0007669"/>
    <property type="project" value="InterPro"/>
</dbReference>
<reference evidence="1 2" key="1">
    <citation type="journal article" date="2014" name="Agronomy (Basel)">
        <title>A Draft Genome Sequence for Ensete ventricosum, the Drought-Tolerant Tree Against Hunger.</title>
        <authorList>
            <person name="Harrison J."/>
            <person name="Moore K.A."/>
            <person name="Paszkiewicz K."/>
            <person name="Jones T."/>
            <person name="Grant M."/>
            <person name="Ambacheew D."/>
            <person name="Muzemil S."/>
            <person name="Studholme D.J."/>
        </authorList>
    </citation>
    <scope>NUCLEOTIDE SEQUENCE [LARGE SCALE GENOMIC DNA]</scope>
</reference>
<dbReference type="PANTHER" id="PTHR48475:SF2">
    <property type="entry name" value="RIBONUCLEASE H"/>
    <property type="match status" value="1"/>
</dbReference>
<name>A0A426ZNY1_ENSVE</name>
<dbReference type="Proteomes" id="UP000287651">
    <property type="component" value="Unassembled WGS sequence"/>
</dbReference>
<proteinExistence type="predicted"/>